<reference evidence="8" key="1">
    <citation type="submission" date="2023-01" db="EMBL/GenBank/DDBJ databases">
        <title>The chitinases involved in constricting ring structure development in the nematode-trapping fungus Drechslerella dactyloides.</title>
        <authorList>
            <person name="Wang R."/>
            <person name="Zhang L."/>
            <person name="Tang P."/>
            <person name="Li S."/>
            <person name="Liang L."/>
        </authorList>
    </citation>
    <scope>NUCLEOTIDE SEQUENCE</scope>
    <source>
        <strain evidence="8">YMF1.00031</strain>
    </source>
</reference>
<dbReference type="AlphaFoldDB" id="A0AAD6J0N8"/>
<dbReference type="EMBL" id="JAQGDS010000003">
    <property type="protein sequence ID" value="KAJ6261767.1"/>
    <property type="molecule type" value="Genomic_DNA"/>
</dbReference>
<keyword evidence="4" id="KW-0378">Hydrolase</keyword>
<sequence>MDRAQLQVVPWPAASGVVARLGAPTNLASNLCRGAGCNPLHSTVDSDFSGASAALLSRSLSTYNGAVVGTGAASLLRRRSTFGFDVHARSRYTGRIGIPMAAKKEAVNPHSYTTLQPGPIAVPRPSASLVLLDAQNRILLTHRTSSVGSFANAHVFPGGNQDADDPSPEFCAIRETFEETGMLLTTPPAAAALTATFTEARRQIHARKVTFGEWLARNDLAADTGGLLPFTTWVTPPTMKKRYETRMFLGFLPASDSDGNSATATETSAHLPTADGGVETVSATFMTATEILAAMKAKTIILFPPQLYLVMKLARFTSDGRLTVMQQREAIRDWLKAEGMGAWVFAPRQEGMTKDGKRLILGYGPRGDHGSKSVLRFGPTGMPEDLEIVPADIASRL</sequence>
<evidence type="ECO:0000256" key="6">
    <source>
        <dbReference type="ARBA" id="ARBA00023211"/>
    </source>
</evidence>
<keyword evidence="5" id="KW-0460">Magnesium</keyword>
<accession>A0AAD6J0N8</accession>
<keyword evidence="9" id="KW-1185">Reference proteome</keyword>
<dbReference type="Gene3D" id="3.90.79.10">
    <property type="entry name" value="Nucleoside Triphosphate Pyrophosphohydrolase"/>
    <property type="match status" value="1"/>
</dbReference>
<dbReference type="PANTHER" id="PTHR12318">
    <property type="entry name" value="TESTOSTERONE-REGULATED PROTEIN RP2"/>
    <property type="match status" value="1"/>
</dbReference>
<dbReference type="Pfam" id="PF00293">
    <property type="entry name" value="NUDIX"/>
    <property type="match status" value="1"/>
</dbReference>
<dbReference type="GO" id="GO:0046872">
    <property type="term" value="F:metal ion binding"/>
    <property type="evidence" value="ECO:0007669"/>
    <property type="project" value="UniProtKB-KW"/>
</dbReference>
<evidence type="ECO:0000256" key="1">
    <source>
        <dbReference type="ARBA" id="ARBA00001936"/>
    </source>
</evidence>
<keyword evidence="6" id="KW-0464">Manganese</keyword>
<feature type="domain" description="Nudix hydrolase" evidence="7">
    <location>
        <begin position="122"/>
        <end position="309"/>
    </location>
</feature>
<dbReference type="Proteomes" id="UP001221413">
    <property type="component" value="Unassembled WGS sequence"/>
</dbReference>
<evidence type="ECO:0000313" key="8">
    <source>
        <dbReference type="EMBL" id="KAJ6261767.1"/>
    </source>
</evidence>
<evidence type="ECO:0000313" key="9">
    <source>
        <dbReference type="Proteomes" id="UP001221413"/>
    </source>
</evidence>
<protein>
    <recommendedName>
        <fullName evidence="7">Nudix hydrolase domain-containing protein</fullName>
    </recommendedName>
</protein>
<evidence type="ECO:0000259" key="7">
    <source>
        <dbReference type="PROSITE" id="PS51462"/>
    </source>
</evidence>
<dbReference type="GO" id="GO:0016818">
    <property type="term" value="F:hydrolase activity, acting on acid anhydrides, in phosphorus-containing anhydrides"/>
    <property type="evidence" value="ECO:0007669"/>
    <property type="project" value="InterPro"/>
</dbReference>
<dbReference type="InterPro" id="IPR000086">
    <property type="entry name" value="NUDIX_hydrolase_dom"/>
</dbReference>
<proteinExistence type="predicted"/>
<gene>
    <name evidence="8" type="ORF">Dda_2566</name>
</gene>
<evidence type="ECO:0000256" key="5">
    <source>
        <dbReference type="ARBA" id="ARBA00022842"/>
    </source>
</evidence>
<evidence type="ECO:0000256" key="4">
    <source>
        <dbReference type="ARBA" id="ARBA00022801"/>
    </source>
</evidence>
<name>A0AAD6J0N8_DREDA</name>
<dbReference type="GO" id="GO:0005739">
    <property type="term" value="C:mitochondrion"/>
    <property type="evidence" value="ECO:0007669"/>
    <property type="project" value="TreeGrafter"/>
</dbReference>
<keyword evidence="3" id="KW-0479">Metal-binding</keyword>
<dbReference type="SUPFAM" id="SSF55811">
    <property type="entry name" value="Nudix"/>
    <property type="match status" value="1"/>
</dbReference>
<evidence type="ECO:0000256" key="2">
    <source>
        <dbReference type="ARBA" id="ARBA00001946"/>
    </source>
</evidence>
<dbReference type="InterPro" id="IPR039121">
    <property type="entry name" value="NUDT19"/>
</dbReference>
<dbReference type="InterPro" id="IPR015797">
    <property type="entry name" value="NUDIX_hydrolase-like_dom_sf"/>
</dbReference>
<dbReference type="CDD" id="cd18870">
    <property type="entry name" value="NUDIX_AcylCoAdiphos_Nudt19"/>
    <property type="match status" value="1"/>
</dbReference>
<organism evidence="8 9">
    <name type="scientific">Drechslerella dactyloides</name>
    <name type="common">Nematode-trapping fungus</name>
    <name type="synonym">Arthrobotrys dactyloides</name>
    <dbReference type="NCBI Taxonomy" id="74499"/>
    <lineage>
        <taxon>Eukaryota</taxon>
        <taxon>Fungi</taxon>
        <taxon>Dikarya</taxon>
        <taxon>Ascomycota</taxon>
        <taxon>Pezizomycotina</taxon>
        <taxon>Orbiliomycetes</taxon>
        <taxon>Orbiliales</taxon>
        <taxon>Orbiliaceae</taxon>
        <taxon>Drechslerella</taxon>
    </lineage>
</organism>
<evidence type="ECO:0000256" key="3">
    <source>
        <dbReference type="ARBA" id="ARBA00022723"/>
    </source>
</evidence>
<comment type="cofactor">
    <cofactor evidence="2">
        <name>Mg(2+)</name>
        <dbReference type="ChEBI" id="CHEBI:18420"/>
    </cofactor>
</comment>
<dbReference type="PROSITE" id="PS51462">
    <property type="entry name" value="NUDIX"/>
    <property type="match status" value="1"/>
</dbReference>
<dbReference type="PANTHER" id="PTHR12318:SF0">
    <property type="entry name" value="ACYL-COENZYME A DIPHOSPHATASE NUDT19"/>
    <property type="match status" value="1"/>
</dbReference>
<comment type="caution">
    <text evidence="8">The sequence shown here is derived from an EMBL/GenBank/DDBJ whole genome shotgun (WGS) entry which is preliminary data.</text>
</comment>
<comment type="cofactor">
    <cofactor evidence="1">
        <name>Mn(2+)</name>
        <dbReference type="ChEBI" id="CHEBI:29035"/>
    </cofactor>
</comment>